<dbReference type="CDD" id="cd02199">
    <property type="entry name" value="YjgF_YER057c_UK114_like_1"/>
    <property type="match status" value="1"/>
</dbReference>
<reference evidence="2" key="1">
    <citation type="submission" date="2024-05" db="EMBL/GenBank/DDBJ databases">
        <title>Pontimicrobium maritimus sp. nov., isolated form sea water.</title>
        <authorList>
            <person name="Muhammad N."/>
            <person name="Vuong T.Q."/>
            <person name="Han H.L."/>
            <person name="Kim S.-G."/>
        </authorList>
    </citation>
    <scope>NUCLEOTIDE SEQUENCE</scope>
    <source>
        <strain evidence="2">SW4</strain>
    </source>
</reference>
<feature type="domain" description="Endoribonuclease L-PSP/chorismate mutase-like" evidence="1">
    <location>
        <begin position="51"/>
        <end position="172"/>
    </location>
</feature>
<evidence type="ECO:0000313" key="2">
    <source>
        <dbReference type="EMBL" id="XBG62160.1"/>
    </source>
</evidence>
<dbReference type="Gene3D" id="3.30.1330.40">
    <property type="entry name" value="RutC-like"/>
    <property type="match status" value="1"/>
</dbReference>
<dbReference type="RefSeq" id="WP_347925189.1">
    <property type="nucleotide sequence ID" value="NZ_CP157199.1"/>
</dbReference>
<gene>
    <name evidence="2" type="ORF">ABGB03_04490</name>
</gene>
<dbReference type="InterPro" id="IPR013813">
    <property type="entry name" value="Endoribo_LPSP/chorism_mut-like"/>
</dbReference>
<dbReference type="EMBL" id="CP157199">
    <property type="protein sequence ID" value="XBG62160.1"/>
    <property type="molecule type" value="Genomic_DNA"/>
</dbReference>
<dbReference type="InterPro" id="IPR035959">
    <property type="entry name" value="RutC-like_sf"/>
</dbReference>
<dbReference type="PROSITE" id="PS51257">
    <property type="entry name" value="PROKAR_LIPOPROTEIN"/>
    <property type="match status" value="1"/>
</dbReference>
<protein>
    <submittedName>
        <fullName evidence="2">RidA family protein</fullName>
    </submittedName>
</protein>
<accession>A0AAU7BW05</accession>
<dbReference type="PANTHER" id="PTHR43760">
    <property type="entry name" value="ENDORIBONUCLEASE-RELATED"/>
    <property type="match status" value="1"/>
</dbReference>
<dbReference type="Pfam" id="PF14588">
    <property type="entry name" value="YjgF_endoribonc"/>
    <property type="match status" value="1"/>
</dbReference>
<dbReference type="AlphaFoldDB" id="A0AAU7BW05"/>
<evidence type="ECO:0000259" key="1">
    <source>
        <dbReference type="Pfam" id="PF14588"/>
    </source>
</evidence>
<name>A0AAU7BW05_9FLAO</name>
<organism evidence="2">
    <name type="scientific">Pontimicrobium sp. SW4</name>
    <dbReference type="NCBI Taxonomy" id="3153519"/>
    <lineage>
        <taxon>Bacteria</taxon>
        <taxon>Pseudomonadati</taxon>
        <taxon>Bacteroidota</taxon>
        <taxon>Flavobacteriia</taxon>
        <taxon>Flavobacteriales</taxon>
        <taxon>Flavobacteriaceae</taxon>
        <taxon>Pontimicrobium</taxon>
    </lineage>
</organism>
<sequence length="183" mass="20025">MKRFLILCLIILSACKQNTQKTELVEPLYDYDVEERLEELKITLSPSPPPVANYVNAVKTGNLLFMAGKGPSKLDGSYITGKVGVDLTIEEGYEAARLTGIAQLSVLKHKIGDLNKVVRIVKVLGMVNADSAFTQHPEVINGFSDLMVEVFGDRAKHARAAVGMGSLPRNIAVEIEMIVEIQD</sequence>
<dbReference type="PANTHER" id="PTHR43760:SF1">
    <property type="entry name" value="ENDORIBONUCLEASE L-PSP_CHORISMATE MUTASE-LIKE DOMAIN-CONTAINING PROTEIN"/>
    <property type="match status" value="1"/>
</dbReference>
<proteinExistence type="predicted"/>
<dbReference type="SUPFAM" id="SSF55298">
    <property type="entry name" value="YjgF-like"/>
    <property type="match status" value="1"/>
</dbReference>